<dbReference type="SMART" id="SM00942">
    <property type="entry name" value="PriCT_1"/>
    <property type="match status" value="1"/>
</dbReference>
<dbReference type="InterPro" id="IPR015330">
    <property type="entry name" value="DNA_primase/pol_bifunc_N"/>
</dbReference>
<dbReference type="SMART" id="SM00943">
    <property type="entry name" value="Prim-Pol"/>
    <property type="match status" value="1"/>
</dbReference>
<gene>
    <name evidence="3" type="ORF">H0921_00265</name>
</gene>
<evidence type="ECO:0000259" key="1">
    <source>
        <dbReference type="SMART" id="SM00942"/>
    </source>
</evidence>
<evidence type="ECO:0000313" key="3">
    <source>
        <dbReference type="EMBL" id="MBA2224592.1"/>
    </source>
</evidence>
<dbReference type="AlphaFoldDB" id="A0A7V8VBD0"/>
<proteinExistence type="predicted"/>
<feature type="domain" description="Primase C-terminal 1" evidence="1">
    <location>
        <begin position="191"/>
        <end position="256"/>
    </location>
</feature>
<sequence>MVTPNELLTAALRYAELGYRVFPCAPGTKVPLTEHGFHDATIDPDQIERWWTQHPSANVAVATEGLVIIDIDGDANSWPGGNPERMFDLAAGPMAITPRGGSHRVFRQPAGKGWRCTEGRLAPKVDTRADGGYIVAPPSVIEGGKAYRWAPGLELDDPPDRLPEPPPWLAQELDGLANGTPTSAHVAAGPPEANQIPKGQRNATLARLAGAMRRVGMSQAEMAAALLRVNADRCAPPLPPREVERIASSVARYEPDQVAVALAENHWDQMYAEGPGDEAPDNPDPGPIPDELLCVPGFIGEVMTYTLQTAPYPERALAFCGALSLQALLAGRKVRDAADNRTNLYVLGLANSGAGKDYPRKVNQKVLLEAGLTESLGDTFASGEGIEDRLFLHPSVLFQTDEIDGLMTKINLGKDARHEGIMNVLLKMYTSASALYPMRVKAGKEPGVIDQPCLCIFGTAIPKHYYEALSLKMLTNGFFARMLILETGKRGRGQDAVVRDLPAPVLATARWWADFCPGEKRGNLADWHPIPKVVEATPEAADVLRAFRQRADDQYSLAEDKGDPVGMAIWARANEKARRLALVYACSANHLDPRIDADAARWACAFVEHQTRRMLFMAGEYVSENEFDARCKKLVVTLRKWQEKHGDAWMPFWQINRKHPWSEREHEEVRTTLLNQRLIEYTEVRTAGRPSKLYRLLGAS</sequence>
<accession>A0A7V8VBD0</accession>
<dbReference type="InterPro" id="IPR014820">
    <property type="entry name" value="PriCT_1"/>
</dbReference>
<dbReference type="InterPro" id="IPR025048">
    <property type="entry name" value="DUF3987"/>
</dbReference>
<keyword evidence="4" id="KW-1185">Reference proteome</keyword>
<dbReference type="Gene3D" id="3.30.720.160">
    <property type="entry name" value="Bifunctional DNA primase/polymerase, N-terminal"/>
    <property type="match status" value="1"/>
</dbReference>
<feature type="domain" description="DNA primase/polymerase bifunctional N-terminal" evidence="2">
    <location>
        <begin position="11"/>
        <end position="169"/>
    </location>
</feature>
<organism evidence="3 4">
    <name type="scientific">Thermogemmata fonticola</name>
    <dbReference type="NCBI Taxonomy" id="2755323"/>
    <lineage>
        <taxon>Bacteria</taxon>
        <taxon>Pseudomonadati</taxon>
        <taxon>Planctomycetota</taxon>
        <taxon>Planctomycetia</taxon>
        <taxon>Gemmatales</taxon>
        <taxon>Gemmataceae</taxon>
        <taxon>Thermogemmata</taxon>
    </lineage>
</organism>
<dbReference type="EMBL" id="JACEFB010000001">
    <property type="protein sequence ID" value="MBA2224592.1"/>
    <property type="molecule type" value="Genomic_DNA"/>
</dbReference>
<dbReference type="Proteomes" id="UP000542342">
    <property type="component" value="Unassembled WGS sequence"/>
</dbReference>
<dbReference type="Pfam" id="PF08708">
    <property type="entry name" value="PriCT_1"/>
    <property type="match status" value="1"/>
</dbReference>
<dbReference type="RefSeq" id="WP_194536033.1">
    <property type="nucleotide sequence ID" value="NZ_JACEFB010000001.1"/>
</dbReference>
<reference evidence="3 4" key="1">
    <citation type="submission" date="2020-07" db="EMBL/GenBank/DDBJ databases">
        <title>Thermogemmata thermophila gen. nov., sp. nov., a novel moderate thermophilic planctomycete from a Kamchatka hot spring.</title>
        <authorList>
            <person name="Elcheninov A.G."/>
            <person name="Podosokorskaya O.A."/>
            <person name="Kovaleva O.L."/>
            <person name="Novikov A."/>
            <person name="Bonch-Osmolovskaya E.A."/>
            <person name="Toshchakov S.V."/>
            <person name="Kublanov I.V."/>
        </authorList>
    </citation>
    <scope>NUCLEOTIDE SEQUENCE [LARGE SCALE GENOMIC DNA]</scope>
    <source>
        <strain evidence="3 4">2918</strain>
    </source>
</reference>
<name>A0A7V8VBD0_9BACT</name>
<dbReference type="Pfam" id="PF09250">
    <property type="entry name" value="Prim-Pol"/>
    <property type="match status" value="1"/>
</dbReference>
<evidence type="ECO:0000313" key="4">
    <source>
        <dbReference type="Proteomes" id="UP000542342"/>
    </source>
</evidence>
<evidence type="ECO:0000259" key="2">
    <source>
        <dbReference type="SMART" id="SM00943"/>
    </source>
</evidence>
<protein>
    <submittedName>
        <fullName evidence="3">Bifunctional DNA primase/polymerase</fullName>
    </submittedName>
</protein>
<comment type="caution">
    <text evidence="3">The sequence shown here is derived from an EMBL/GenBank/DDBJ whole genome shotgun (WGS) entry which is preliminary data.</text>
</comment>
<dbReference type="CDD" id="cd04859">
    <property type="entry name" value="Prim_Pol"/>
    <property type="match status" value="1"/>
</dbReference>
<dbReference type="SUPFAM" id="SSF56747">
    <property type="entry name" value="Prim-pol domain"/>
    <property type="match status" value="1"/>
</dbReference>
<dbReference type="Pfam" id="PF13148">
    <property type="entry name" value="DUF3987"/>
    <property type="match status" value="1"/>
</dbReference>